<organism evidence="1 2">
    <name type="scientific">Entomophthora muscae</name>
    <dbReference type="NCBI Taxonomy" id="34485"/>
    <lineage>
        <taxon>Eukaryota</taxon>
        <taxon>Fungi</taxon>
        <taxon>Fungi incertae sedis</taxon>
        <taxon>Zoopagomycota</taxon>
        <taxon>Entomophthoromycotina</taxon>
        <taxon>Entomophthoromycetes</taxon>
        <taxon>Entomophthorales</taxon>
        <taxon>Entomophthoraceae</taxon>
        <taxon>Entomophthora</taxon>
    </lineage>
</organism>
<comment type="caution">
    <text evidence="1">The sequence shown here is derived from an EMBL/GenBank/DDBJ whole genome shotgun (WGS) entry which is preliminary data.</text>
</comment>
<accession>A0ACC2SH36</accession>
<name>A0ACC2SH36_9FUNG</name>
<reference evidence="1" key="1">
    <citation type="submission" date="2022-04" db="EMBL/GenBank/DDBJ databases">
        <title>Genome of the entomopathogenic fungus Entomophthora muscae.</title>
        <authorList>
            <person name="Elya C."/>
            <person name="Lovett B.R."/>
            <person name="Lee E."/>
            <person name="Macias A.M."/>
            <person name="Hajek A.E."/>
            <person name="De Bivort B.L."/>
            <person name="Kasson M.T."/>
            <person name="De Fine Licht H.H."/>
            <person name="Stajich J.E."/>
        </authorList>
    </citation>
    <scope>NUCLEOTIDE SEQUENCE</scope>
    <source>
        <strain evidence="1">Berkeley</strain>
    </source>
</reference>
<evidence type="ECO:0000313" key="2">
    <source>
        <dbReference type="Proteomes" id="UP001165960"/>
    </source>
</evidence>
<evidence type="ECO:0000313" key="1">
    <source>
        <dbReference type="EMBL" id="KAJ9061702.1"/>
    </source>
</evidence>
<dbReference type="Proteomes" id="UP001165960">
    <property type="component" value="Unassembled WGS sequence"/>
</dbReference>
<gene>
    <name evidence="1" type="ORF">DSO57_1017955</name>
</gene>
<protein>
    <submittedName>
        <fullName evidence="1">Uncharacterized protein</fullName>
    </submittedName>
</protein>
<sequence length="286" mass="33047">MYLFVRPLNWIGFRSIPLRFSKCFFHSSPTFLYLLKDKHLRSPNPAEQIKGLPLASYVFASILSSPPSMCHYTLRVLPNALMIRFIFAEDPISEKKWFVPDGFIEPTRHGRGYWLSCRHRVIQSFIEEKKYRKIDRNLSIRIDLADHIITLFSIRIYNQLKALTESQLRLKHEEQLGIPLMAGDSLIHDNNVVGAVLDFNTINKDVEYPKISPLNNYNSEVEAIPSYPLLKLIEFGVYKLMLSLPLIQGLQPNSPNSSFKLEVLISKESTPLLCSLYRLSSYLNNK</sequence>
<keyword evidence="2" id="KW-1185">Reference proteome</keyword>
<proteinExistence type="predicted"/>
<dbReference type="EMBL" id="QTSX02005047">
    <property type="protein sequence ID" value="KAJ9061702.1"/>
    <property type="molecule type" value="Genomic_DNA"/>
</dbReference>